<dbReference type="Pfam" id="PF01546">
    <property type="entry name" value="Peptidase_M20"/>
    <property type="match status" value="1"/>
</dbReference>
<dbReference type="NCBIfam" id="NF005034">
    <property type="entry name" value="PRK06446.1"/>
    <property type="match status" value="1"/>
</dbReference>
<dbReference type="Gene3D" id="3.40.630.10">
    <property type="entry name" value="Zn peptidases"/>
    <property type="match status" value="1"/>
</dbReference>
<evidence type="ECO:0000256" key="2">
    <source>
        <dbReference type="ARBA" id="ARBA00022723"/>
    </source>
</evidence>
<dbReference type="InterPro" id="IPR002933">
    <property type="entry name" value="Peptidase_M20"/>
</dbReference>
<dbReference type="Pfam" id="PF07687">
    <property type="entry name" value="M20_dimer"/>
    <property type="match status" value="1"/>
</dbReference>
<dbReference type="GO" id="GO:0005829">
    <property type="term" value="C:cytosol"/>
    <property type="evidence" value="ECO:0007669"/>
    <property type="project" value="TreeGrafter"/>
</dbReference>
<dbReference type="SUPFAM" id="SSF53187">
    <property type="entry name" value="Zn-dependent exopeptidases"/>
    <property type="match status" value="1"/>
</dbReference>
<evidence type="ECO:0000259" key="4">
    <source>
        <dbReference type="Pfam" id="PF07687"/>
    </source>
</evidence>
<evidence type="ECO:0000256" key="1">
    <source>
        <dbReference type="ARBA" id="ARBA00022670"/>
    </source>
</evidence>
<dbReference type="eggNOG" id="COG0624">
    <property type="taxonomic scope" value="Bacteria"/>
</dbReference>
<dbReference type="GO" id="GO:0008233">
    <property type="term" value="F:peptidase activity"/>
    <property type="evidence" value="ECO:0007669"/>
    <property type="project" value="UniProtKB-KW"/>
</dbReference>
<dbReference type="InterPro" id="IPR051458">
    <property type="entry name" value="Cyt/Met_Dipeptidase"/>
</dbReference>
<dbReference type="HOGENOM" id="CLU_029469_2_1_0"/>
<keyword evidence="6" id="KW-1185">Reference proteome</keyword>
<organism evidence="5 6">
    <name type="scientific">Roseiflexus castenholzii (strain DSM 13941 / HLO8)</name>
    <dbReference type="NCBI Taxonomy" id="383372"/>
    <lineage>
        <taxon>Bacteria</taxon>
        <taxon>Bacillati</taxon>
        <taxon>Chloroflexota</taxon>
        <taxon>Chloroflexia</taxon>
        <taxon>Chloroflexales</taxon>
        <taxon>Roseiflexineae</taxon>
        <taxon>Roseiflexaceae</taxon>
        <taxon>Roseiflexus</taxon>
    </lineage>
</organism>
<keyword evidence="3" id="KW-0378">Hydrolase</keyword>
<dbReference type="EMBL" id="CP000804">
    <property type="protein sequence ID" value="ABU57931.1"/>
    <property type="molecule type" value="Genomic_DNA"/>
</dbReference>
<dbReference type="GO" id="GO:0046872">
    <property type="term" value="F:metal ion binding"/>
    <property type="evidence" value="ECO:0007669"/>
    <property type="project" value="UniProtKB-KW"/>
</dbReference>
<feature type="domain" description="Peptidase M20 dimerisation" evidence="4">
    <location>
        <begin position="189"/>
        <end position="345"/>
    </location>
</feature>
<evidence type="ECO:0000256" key="3">
    <source>
        <dbReference type="ARBA" id="ARBA00022801"/>
    </source>
</evidence>
<protein>
    <submittedName>
        <fullName evidence="5">Peptidase M20</fullName>
    </submittedName>
</protein>
<evidence type="ECO:0000313" key="5">
    <source>
        <dbReference type="EMBL" id="ABU57931.1"/>
    </source>
</evidence>
<sequence length="448" mass="48991">MDRFDAHIEENKGRYFDELCALLRQPSIAAQGIGIEETATLVTQRLERLGAQVQVFHMPGAAPVVYGSIGHGNRTLLIYDHYDVQPPEPLDLWHSPPFEPMLRDGKLYARGVADNKGNLMLRIQAIESWLAAYGALPCRVNFLIEGEEEIGSINLEAFCQSHPDLLRADGCLWETGGVNALEQPTIMCGAKGICYVELVVRGASHDLHSANATMVPNPAWRLTWALATLKAPDERVLIPGFYDWVRPPSAADMAALERIPLDDEELLADFGIPQFLGGLRGIERLKAHLFNPTCTICGLISGYTGEGSKTVLPSEARAKIDFRLVPDMDPADVVAALRRHLDAHGFDDIAIIEYGHEKPGRSDPDSHVVQAMATAIRATYHMDPIIYPTMAGTGPVYPVCTAAGTPMTTGCGTGYQGSLVHAPNENIRLDDYWTAMRCMGAFLQAFAA</sequence>
<dbReference type="Proteomes" id="UP000000263">
    <property type="component" value="Chromosome"/>
</dbReference>
<dbReference type="OrthoDB" id="9761532at2"/>
<dbReference type="STRING" id="383372.Rcas_1840"/>
<dbReference type="GO" id="GO:0009089">
    <property type="term" value="P:lysine biosynthetic process via diaminopimelate"/>
    <property type="evidence" value="ECO:0007669"/>
    <property type="project" value="TreeGrafter"/>
</dbReference>
<keyword evidence="1" id="KW-0645">Protease</keyword>
<proteinExistence type="predicted"/>
<dbReference type="Gene3D" id="3.30.70.360">
    <property type="match status" value="1"/>
</dbReference>
<dbReference type="AlphaFoldDB" id="A7NKB1"/>
<dbReference type="InterPro" id="IPR011650">
    <property type="entry name" value="Peptidase_M20_dimer"/>
</dbReference>
<dbReference type="PANTHER" id="PTHR43270:SF8">
    <property type="entry name" value="DI- AND TRIPEPTIDASE DUG2-RELATED"/>
    <property type="match status" value="1"/>
</dbReference>
<dbReference type="GO" id="GO:0009014">
    <property type="term" value="F:succinyl-diaminopimelate desuccinylase activity"/>
    <property type="evidence" value="ECO:0007669"/>
    <property type="project" value="TreeGrafter"/>
</dbReference>
<name>A7NKB1_ROSCS</name>
<dbReference type="KEGG" id="rca:Rcas_1840"/>
<reference evidence="5 6" key="1">
    <citation type="submission" date="2007-08" db="EMBL/GenBank/DDBJ databases">
        <title>Complete sequence of Roseiflexus castenholzii DSM 13941.</title>
        <authorList>
            <consortium name="US DOE Joint Genome Institute"/>
            <person name="Copeland A."/>
            <person name="Lucas S."/>
            <person name="Lapidus A."/>
            <person name="Barry K."/>
            <person name="Glavina del Rio T."/>
            <person name="Dalin E."/>
            <person name="Tice H."/>
            <person name="Pitluck S."/>
            <person name="Thompson L.S."/>
            <person name="Brettin T."/>
            <person name="Bruce D."/>
            <person name="Detter J.C."/>
            <person name="Han C."/>
            <person name="Tapia R."/>
            <person name="Schmutz J."/>
            <person name="Larimer F."/>
            <person name="Land M."/>
            <person name="Hauser L."/>
            <person name="Kyrpides N."/>
            <person name="Mikhailova N."/>
            <person name="Bryant D.A."/>
            <person name="Hanada S."/>
            <person name="Tsukatani Y."/>
            <person name="Richardson P."/>
        </authorList>
    </citation>
    <scope>NUCLEOTIDE SEQUENCE [LARGE SCALE GENOMIC DNA]</scope>
    <source>
        <strain evidence="6">DSM 13941 / HLO8</strain>
    </source>
</reference>
<keyword evidence="2" id="KW-0479">Metal-binding</keyword>
<accession>A7NKB1</accession>
<dbReference type="RefSeq" id="WP_012120356.1">
    <property type="nucleotide sequence ID" value="NC_009767.1"/>
</dbReference>
<dbReference type="PANTHER" id="PTHR43270">
    <property type="entry name" value="BETA-ALA-HIS DIPEPTIDASE"/>
    <property type="match status" value="1"/>
</dbReference>
<gene>
    <name evidence="5" type="ordered locus">Rcas_1840</name>
</gene>
<dbReference type="GO" id="GO:0006508">
    <property type="term" value="P:proteolysis"/>
    <property type="evidence" value="ECO:0007669"/>
    <property type="project" value="UniProtKB-KW"/>
</dbReference>
<evidence type="ECO:0000313" key="6">
    <source>
        <dbReference type="Proteomes" id="UP000000263"/>
    </source>
</evidence>